<dbReference type="Proteomes" id="UP001598673">
    <property type="component" value="Unassembled WGS sequence"/>
</dbReference>
<protein>
    <submittedName>
        <fullName evidence="2">EthD domain-containing protein</fullName>
    </submittedName>
</protein>
<dbReference type="InterPro" id="IPR011008">
    <property type="entry name" value="Dimeric_a/b-barrel"/>
</dbReference>
<dbReference type="Gene3D" id="3.30.70.100">
    <property type="match status" value="1"/>
</dbReference>
<reference evidence="2 3" key="1">
    <citation type="submission" date="2024-09" db="EMBL/GenBank/DDBJ databases">
        <title>The Natural Products Discovery Center: Release of the First 8490 Sequenced Strains for Exploring Actinobacteria Biosynthetic Diversity.</title>
        <authorList>
            <person name="Kalkreuter E."/>
            <person name="Kautsar S.A."/>
            <person name="Yang D."/>
            <person name="Bader C.D."/>
            <person name="Teijaro C.N."/>
            <person name="Fluegel L."/>
            <person name="Davis C.M."/>
            <person name="Simpson J.R."/>
            <person name="Lauterbach L."/>
            <person name="Steele A.D."/>
            <person name="Gui C."/>
            <person name="Meng S."/>
            <person name="Li G."/>
            <person name="Viehrig K."/>
            <person name="Ye F."/>
            <person name="Su P."/>
            <person name="Kiefer A.F."/>
            <person name="Nichols A."/>
            <person name="Cepeda A.J."/>
            <person name="Yan W."/>
            <person name="Fan B."/>
            <person name="Jiang Y."/>
            <person name="Adhikari A."/>
            <person name="Zheng C.-J."/>
            <person name="Schuster L."/>
            <person name="Cowan T.M."/>
            <person name="Smanski M.J."/>
            <person name="Chevrette M.G."/>
            <person name="De Carvalho L.P.S."/>
            <person name="Shen B."/>
        </authorList>
    </citation>
    <scope>NUCLEOTIDE SEQUENCE [LARGE SCALE GENOMIC DNA]</scope>
    <source>
        <strain evidence="2 3">NPDC060353</strain>
    </source>
</reference>
<gene>
    <name evidence="2" type="ORF">ACFWGY_12720</name>
</gene>
<dbReference type="Pfam" id="PF07110">
    <property type="entry name" value="EthD"/>
    <property type="match status" value="1"/>
</dbReference>
<evidence type="ECO:0000313" key="2">
    <source>
        <dbReference type="EMBL" id="MFD6794196.1"/>
    </source>
</evidence>
<dbReference type="RefSeq" id="WP_258936054.1">
    <property type="nucleotide sequence ID" value="NZ_JANBBF010000008.1"/>
</dbReference>
<evidence type="ECO:0000313" key="3">
    <source>
        <dbReference type="Proteomes" id="UP001598673"/>
    </source>
</evidence>
<keyword evidence="3" id="KW-1185">Reference proteome</keyword>
<evidence type="ECO:0000259" key="1">
    <source>
        <dbReference type="Pfam" id="PF07110"/>
    </source>
</evidence>
<proteinExistence type="predicted"/>
<comment type="caution">
    <text evidence="2">The sequence shown here is derived from an EMBL/GenBank/DDBJ whole genome shotgun (WGS) entry which is preliminary data.</text>
</comment>
<sequence>MQHRIFLVPPSGDADRGRRHWEHRHGDLFVRTPGLLGYRQNRPVAEQWARGTARFCSETWFADRESERRAYASAYYRDVVTPDEAVFLVRDQAWTAAVLEGPESALQPPDGGAAVLWFDESPPRGVSWDRWELAVPVPPPGRGKRLYTTVVADVGRALTLGADAGPVALVVRPRDYPTTG</sequence>
<dbReference type="InterPro" id="IPR009799">
    <property type="entry name" value="EthD_dom"/>
</dbReference>
<dbReference type="EMBL" id="JBHXCV010000007">
    <property type="protein sequence ID" value="MFD6794196.1"/>
    <property type="molecule type" value="Genomic_DNA"/>
</dbReference>
<organism evidence="2 3">
    <name type="scientific">Prauserella salsuginis</name>
    <dbReference type="NCBI Taxonomy" id="387889"/>
    <lineage>
        <taxon>Bacteria</taxon>
        <taxon>Bacillati</taxon>
        <taxon>Actinomycetota</taxon>
        <taxon>Actinomycetes</taxon>
        <taxon>Pseudonocardiales</taxon>
        <taxon>Pseudonocardiaceae</taxon>
        <taxon>Prauserella</taxon>
        <taxon>Prauserella salsuginis group</taxon>
    </lineage>
</organism>
<dbReference type="SUPFAM" id="SSF54909">
    <property type="entry name" value="Dimeric alpha+beta barrel"/>
    <property type="match status" value="1"/>
</dbReference>
<accession>A0ABW6G4R6</accession>
<feature type="domain" description="EthD" evidence="1">
    <location>
        <begin position="18"/>
        <end position="88"/>
    </location>
</feature>
<name>A0ABW6G4R6_9PSEU</name>